<feature type="domain" description="Peptidase M12A" evidence="2">
    <location>
        <begin position="92"/>
        <end position="283"/>
    </location>
</feature>
<dbReference type="InterPro" id="IPR013783">
    <property type="entry name" value="Ig-like_fold"/>
</dbReference>
<comment type="cofactor">
    <cofactor evidence="1">
        <name>Zn(2+)</name>
        <dbReference type="ChEBI" id="CHEBI:29105"/>
    </cofactor>
    <text evidence="1">Binds 1 zinc ion per subunit.</text>
</comment>
<feature type="active site" evidence="1">
    <location>
        <position position="180"/>
    </location>
</feature>
<sequence>MNNYLKIAALGVTTLAVSMVFNSCEKESFETTPSDQATIVEEMSTELAYPNKAGEIVTIQLNGDPVQVEKIGDDYILQGDIIVYPDDSQESKSVGRTSGRWPNNIVYYDIQSSLPNQTRVTTAIAHWEANTSLKFVRRTNQAAYIYFQVGSGCSSQVGRTGRRQTINLAGGCSTGSTIHEIGHAVGLWHEQSRKDRDQYITINFQNIRPGMEHNFQTYVQRGRDGDEYTSTLDFGSIMMYSSRAFSTNGQPTIVKKDGSSYTTNRSGLSQGDLAGIRAMYGGGDGNQAPTVSITSPSSGATFVEGATVSINVSASDSDGSVAKVEFYRGSTKLGEDLNSPYVYTWNNTISGTHNLTAVATDNKGKSTTSSSIRITVQGGTGGGCDGIAEWRAYPQVYSRGDKVVYQGTQYEAQVGQLWVTPGSGEHWWKTIGTCN</sequence>
<dbReference type="CDD" id="cd04280">
    <property type="entry name" value="ZnMc_astacin_like"/>
    <property type="match status" value="1"/>
</dbReference>
<dbReference type="PANTHER" id="PTHR10127">
    <property type="entry name" value="DISCOIDIN, CUB, EGF, LAMININ , AND ZINC METALLOPROTEASE DOMAIN CONTAINING"/>
    <property type="match status" value="1"/>
</dbReference>
<feature type="binding site" evidence="1">
    <location>
        <position position="179"/>
    </location>
    <ligand>
        <name>Zn(2+)</name>
        <dbReference type="ChEBI" id="CHEBI:29105"/>
        <note>catalytic</note>
    </ligand>
</feature>
<dbReference type="SUPFAM" id="SSF55486">
    <property type="entry name" value="Metalloproteases ('zincins'), catalytic domain"/>
    <property type="match status" value="1"/>
</dbReference>
<dbReference type="GO" id="GO:0004222">
    <property type="term" value="F:metalloendopeptidase activity"/>
    <property type="evidence" value="ECO:0007669"/>
    <property type="project" value="UniProtKB-UniRule"/>
</dbReference>
<dbReference type="AlphaFoldDB" id="A0A918N3D2"/>
<accession>A0A918N3D2</accession>
<evidence type="ECO:0000259" key="2">
    <source>
        <dbReference type="PROSITE" id="PS51864"/>
    </source>
</evidence>
<dbReference type="InterPro" id="IPR024079">
    <property type="entry name" value="MetalloPept_cat_dom_sf"/>
</dbReference>
<evidence type="ECO:0000313" key="3">
    <source>
        <dbReference type="EMBL" id="GGX20522.1"/>
    </source>
</evidence>
<reference evidence="3 4" key="1">
    <citation type="journal article" date="2014" name="Int. J. Syst. Evol. Microbiol.">
        <title>Complete genome sequence of Corynebacterium casei LMG S-19264T (=DSM 44701T), isolated from a smear-ripened cheese.</title>
        <authorList>
            <consortium name="US DOE Joint Genome Institute (JGI-PGF)"/>
            <person name="Walter F."/>
            <person name="Albersmeier A."/>
            <person name="Kalinowski J."/>
            <person name="Ruckert C."/>
        </authorList>
    </citation>
    <scope>NUCLEOTIDE SEQUENCE [LARGE SCALE GENOMIC DNA]</scope>
    <source>
        <strain evidence="3 4">KCTC 12285</strain>
    </source>
</reference>
<keyword evidence="1" id="KW-0378">Hydrolase</keyword>
<dbReference type="EMBL" id="BMWS01000014">
    <property type="protein sequence ID" value="GGX20522.1"/>
    <property type="molecule type" value="Genomic_DNA"/>
</dbReference>
<evidence type="ECO:0000256" key="1">
    <source>
        <dbReference type="PROSITE-ProRule" id="PRU01211"/>
    </source>
</evidence>
<dbReference type="GO" id="GO:0006508">
    <property type="term" value="P:proteolysis"/>
    <property type="evidence" value="ECO:0007669"/>
    <property type="project" value="UniProtKB-KW"/>
</dbReference>
<dbReference type="Pfam" id="PF01400">
    <property type="entry name" value="Astacin"/>
    <property type="match status" value="1"/>
</dbReference>
<comment type="caution">
    <text evidence="3">The sequence shown here is derived from an EMBL/GenBank/DDBJ whole genome shotgun (WGS) entry which is preliminary data.</text>
</comment>
<dbReference type="PROSITE" id="PS51864">
    <property type="entry name" value="ASTACIN"/>
    <property type="match status" value="1"/>
</dbReference>
<feature type="binding site" evidence="1">
    <location>
        <position position="189"/>
    </location>
    <ligand>
        <name>Zn(2+)</name>
        <dbReference type="ChEBI" id="CHEBI:29105"/>
        <note>catalytic</note>
    </ligand>
</feature>
<keyword evidence="4" id="KW-1185">Reference proteome</keyword>
<dbReference type="InterPro" id="IPR034035">
    <property type="entry name" value="Astacin-like_dom"/>
</dbReference>
<dbReference type="RefSeq" id="WP_081414567.1">
    <property type="nucleotide sequence ID" value="NZ_BMWS01000014.1"/>
</dbReference>
<dbReference type="Gene3D" id="2.10.10.20">
    <property type="entry name" value="Carbohydrate-binding module superfamily 5/12"/>
    <property type="match status" value="1"/>
</dbReference>
<proteinExistence type="predicted"/>
<evidence type="ECO:0000313" key="4">
    <source>
        <dbReference type="Proteomes" id="UP000601108"/>
    </source>
</evidence>
<keyword evidence="1" id="KW-0482">Metalloprotease</keyword>
<dbReference type="Proteomes" id="UP000601108">
    <property type="component" value="Unassembled WGS sequence"/>
</dbReference>
<dbReference type="Gene3D" id="3.40.390.10">
    <property type="entry name" value="Collagenase (Catalytic Domain)"/>
    <property type="match status" value="1"/>
</dbReference>
<protein>
    <recommendedName>
        <fullName evidence="2">Peptidase M12A domain-containing protein</fullName>
    </recommendedName>
</protein>
<dbReference type="PRINTS" id="PR00480">
    <property type="entry name" value="ASTACIN"/>
</dbReference>
<comment type="caution">
    <text evidence="1">Lacks conserved residue(s) required for the propagation of feature annotation.</text>
</comment>
<gene>
    <name evidence="3" type="ORF">GCM10007384_22330</name>
</gene>
<feature type="binding site" evidence="1">
    <location>
        <position position="183"/>
    </location>
    <ligand>
        <name>Zn(2+)</name>
        <dbReference type="ChEBI" id="CHEBI:29105"/>
        <note>catalytic</note>
    </ligand>
</feature>
<dbReference type="GO" id="GO:0008270">
    <property type="term" value="F:zinc ion binding"/>
    <property type="evidence" value="ECO:0007669"/>
    <property type="project" value="UniProtKB-UniRule"/>
</dbReference>
<organism evidence="3 4">
    <name type="scientific">Aquimarina muelleri</name>
    <dbReference type="NCBI Taxonomy" id="279356"/>
    <lineage>
        <taxon>Bacteria</taxon>
        <taxon>Pseudomonadati</taxon>
        <taxon>Bacteroidota</taxon>
        <taxon>Flavobacteriia</taxon>
        <taxon>Flavobacteriales</taxon>
        <taxon>Flavobacteriaceae</taxon>
        <taxon>Aquimarina</taxon>
    </lineage>
</organism>
<dbReference type="InterPro" id="IPR001506">
    <property type="entry name" value="Peptidase_M12A"/>
</dbReference>
<keyword evidence="1" id="KW-0645">Protease</keyword>
<dbReference type="PANTHER" id="PTHR10127:SF850">
    <property type="entry name" value="METALLOENDOPEPTIDASE"/>
    <property type="match status" value="1"/>
</dbReference>
<dbReference type="Gene3D" id="2.60.40.10">
    <property type="entry name" value="Immunoglobulins"/>
    <property type="match status" value="1"/>
</dbReference>
<name>A0A918N3D2_9FLAO</name>
<dbReference type="Pfam" id="PF17957">
    <property type="entry name" value="Big_7"/>
    <property type="match status" value="1"/>
</dbReference>
<dbReference type="CDD" id="cd12215">
    <property type="entry name" value="ChiC_BD"/>
    <property type="match status" value="1"/>
</dbReference>
<keyword evidence="1" id="KW-0479">Metal-binding</keyword>
<dbReference type="SMART" id="SM00235">
    <property type="entry name" value="ZnMc"/>
    <property type="match status" value="1"/>
</dbReference>
<keyword evidence="1" id="KW-0862">Zinc</keyword>
<dbReference type="InterPro" id="IPR006026">
    <property type="entry name" value="Peptidase_Metallo"/>
</dbReference>